<sequence>MTARIFQSEFSYTFNVTPGPKFIRLHFYPASYLDFNISNAFLTVSASNFTLLHNFSASLNADYFNKAYFMKEFVVHVSGGVLELTFSPSYNASDAYAFVNGIEVVSMPLDLYIHGDDAPLPFVGHDTNPVYIYKDSAMECLHRLNVGGEKITPKYDTGMFRTWDTDEVYILGGNVYVQPSNMSMPVLYADNAPPYSVPADVYRTSRSMVPFEDGLVNLNYNMTWFFPVDSGFLYLVRLHFCEIDYNITKVNQVAFTVFLNNQTAEEEFDPIAWSGGPGVAMHQDYVLLVPQVNEGKQDLWLDLHPNKNNKPMYYTAFLNGAEIFKLSNVSLAGLNPSQSSESRSDVKPPHKNLQKLKFILIGCGLGAVVLPILLCLVLSSLKGIRPTKVMSWCGLAIYTPNQIEHSKKSSFCRHFSMREMKVATNDFDETLLIDIGGFGSVYKGSFDRGATYVAIKRANPMSEQGVSEFETEILLLSQHRHNNLVSLLGYCNEDGEMILVYEFMSNGTLYDRLHLRQGDQPPLSWIQRLEICIGIAKGLHYLHTGTKHKIIHRDIKTTNILLDHNWVPKISDFGLSKEGYPSLATTTVKGSIGYLDPECCQSHKLTEKTDLYSLGVVLLEVLCARPAVSQGEDGEHVNLAEWAMLCFENDRVEQIVDSNLEGKIVKECFELYFGVTMKCLAERGVERPSVGEVLENLVQAMHFQKNEGTIVNANVHRNDNAGLYVHSDLTPGVEFSEIIIPVGR</sequence>
<dbReference type="InterPro" id="IPR011009">
    <property type="entry name" value="Kinase-like_dom_sf"/>
</dbReference>
<keyword evidence="18" id="KW-1185">Reference proteome</keyword>
<evidence type="ECO:0000313" key="18">
    <source>
        <dbReference type="Proteomes" id="UP001603857"/>
    </source>
</evidence>
<dbReference type="PANTHER" id="PTHR34590">
    <property type="entry name" value="OS03G0124300 PROTEIN-RELATED"/>
    <property type="match status" value="1"/>
</dbReference>
<dbReference type="FunFam" id="2.60.120.430:FF:000003">
    <property type="entry name" value="FERONIA receptor-like kinase"/>
    <property type="match status" value="1"/>
</dbReference>
<keyword evidence="5 15" id="KW-0812">Transmembrane</keyword>
<evidence type="ECO:0000256" key="5">
    <source>
        <dbReference type="ARBA" id="ARBA00022692"/>
    </source>
</evidence>
<dbReference type="SUPFAM" id="SSF56112">
    <property type="entry name" value="Protein kinase-like (PK-like)"/>
    <property type="match status" value="1"/>
</dbReference>
<dbReference type="FunFam" id="2.60.120.430:FF:000007">
    <property type="entry name" value="FERONIA receptor-like kinase"/>
    <property type="match status" value="1"/>
</dbReference>
<keyword evidence="4" id="KW-0808">Transferase</keyword>
<evidence type="ECO:0000256" key="12">
    <source>
        <dbReference type="ARBA" id="ARBA00023180"/>
    </source>
</evidence>
<keyword evidence="7" id="KW-0547">Nucleotide-binding</keyword>
<dbReference type="GO" id="GO:0016020">
    <property type="term" value="C:membrane"/>
    <property type="evidence" value="ECO:0007669"/>
    <property type="project" value="UniProtKB-SubCell"/>
</dbReference>
<evidence type="ECO:0000256" key="2">
    <source>
        <dbReference type="ARBA" id="ARBA00012513"/>
    </source>
</evidence>
<dbReference type="InterPro" id="IPR000719">
    <property type="entry name" value="Prot_kinase_dom"/>
</dbReference>
<evidence type="ECO:0000256" key="13">
    <source>
        <dbReference type="ARBA" id="ARBA00047899"/>
    </source>
</evidence>
<dbReference type="EMBL" id="JBGMDY010000001">
    <property type="protein sequence ID" value="KAL2349115.1"/>
    <property type="molecule type" value="Genomic_DNA"/>
</dbReference>
<dbReference type="Pfam" id="PF07714">
    <property type="entry name" value="PK_Tyr_Ser-Thr"/>
    <property type="match status" value="1"/>
</dbReference>
<accession>A0ABD1NPT6</accession>
<evidence type="ECO:0000259" key="16">
    <source>
        <dbReference type="PROSITE" id="PS50011"/>
    </source>
</evidence>
<keyword evidence="10 15" id="KW-1133">Transmembrane helix</keyword>
<evidence type="ECO:0000313" key="17">
    <source>
        <dbReference type="EMBL" id="KAL2349115.1"/>
    </source>
</evidence>
<keyword evidence="6" id="KW-0732">Signal</keyword>
<dbReference type="CDD" id="cd14066">
    <property type="entry name" value="STKc_IRAK"/>
    <property type="match status" value="1"/>
</dbReference>
<keyword evidence="11 15" id="KW-0472">Membrane</keyword>
<evidence type="ECO:0000256" key="9">
    <source>
        <dbReference type="ARBA" id="ARBA00022840"/>
    </source>
</evidence>
<evidence type="ECO:0000256" key="3">
    <source>
        <dbReference type="ARBA" id="ARBA00022527"/>
    </source>
</evidence>
<dbReference type="Gene3D" id="1.10.510.10">
    <property type="entry name" value="Transferase(Phosphotransferase) domain 1"/>
    <property type="match status" value="1"/>
</dbReference>
<comment type="catalytic activity">
    <reaction evidence="14">
        <text>L-seryl-[protein] + ATP = O-phospho-L-seryl-[protein] + ADP + H(+)</text>
        <dbReference type="Rhea" id="RHEA:17989"/>
        <dbReference type="Rhea" id="RHEA-COMP:9863"/>
        <dbReference type="Rhea" id="RHEA-COMP:11604"/>
        <dbReference type="ChEBI" id="CHEBI:15378"/>
        <dbReference type="ChEBI" id="CHEBI:29999"/>
        <dbReference type="ChEBI" id="CHEBI:30616"/>
        <dbReference type="ChEBI" id="CHEBI:83421"/>
        <dbReference type="ChEBI" id="CHEBI:456216"/>
        <dbReference type="EC" id="2.7.11.1"/>
    </reaction>
</comment>
<comment type="catalytic activity">
    <reaction evidence="13">
        <text>L-threonyl-[protein] + ATP = O-phospho-L-threonyl-[protein] + ADP + H(+)</text>
        <dbReference type="Rhea" id="RHEA:46608"/>
        <dbReference type="Rhea" id="RHEA-COMP:11060"/>
        <dbReference type="Rhea" id="RHEA-COMP:11605"/>
        <dbReference type="ChEBI" id="CHEBI:15378"/>
        <dbReference type="ChEBI" id="CHEBI:30013"/>
        <dbReference type="ChEBI" id="CHEBI:30616"/>
        <dbReference type="ChEBI" id="CHEBI:61977"/>
        <dbReference type="ChEBI" id="CHEBI:456216"/>
        <dbReference type="EC" id="2.7.11.1"/>
    </reaction>
</comment>
<organism evidence="17 18">
    <name type="scientific">Flemingia macrophylla</name>
    <dbReference type="NCBI Taxonomy" id="520843"/>
    <lineage>
        <taxon>Eukaryota</taxon>
        <taxon>Viridiplantae</taxon>
        <taxon>Streptophyta</taxon>
        <taxon>Embryophyta</taxon>
        <taxon>Tracheophyta</taxon>
        <taxon>Spermatophyta</taxon>
        <taxon>Magnoliopsida</taxon>
        <taxon>eudicotyledons</taxon>
        <taxon>Gunneridae</taxon>
        <taxon>Pentapetalae</taxon>
        <taxon>rosids</taxon>
        <taxon>fabids</taxon>
        <taxon>Fabales</taxon>
        <taxon>Fabaceae</taxon>
        <taxon>Papilionoideae</taxon>
        <taxon>50 kb inversion clade</taxon>
        <taxon>NPAAA clade</taxon>
        <taxon>indigoferoid/millettioid clade</taxon>
        <taxon>Phaseoleae</taxon>
        <taxon>Flemingia</taxon>
    </lineage>
</organism>
<keyword evidence="9" id="KW-0067">ATP-binding</keyword>
<keyword evidence="3" id="KW-0723">Serine/threonine-protein kinase</keyword>
<dbReference type="InterPro" id="IPR045272">
    <property type="entry name" value="ANXUR1/2-like"/>
</dbReference>
<dbReference type="Proteomes" id="UP001603857">
    <property type="component" value="Unassembled WGS sequence"/>
</dbReference>
<protein>
    <recommendedName>
        <fullName evidence="2">non-specific serine/threonine protein kinase</fullName>
        <ecNumber evidence="2">2.7.11.1</ecNumber>
    </recommendedName>
</protein>
<dbReference type="EC" id="2.7.11.1" evidence="2"/>
<evidence type="ECO:0000256" key="15">
    <source>
        <dbReference type="SAM" id="Phobius"/>
    </source>
</evidence>
<evidence type="ECO:0000256" key="6">
    <source>
        <dbReference type="ARBA" id="ARBA00022729"/>
    </source>
</evidence>
<evidence type="ECO:0000256" key="4">
    <source>
        <dbReference type="ARBA" id="ARBA00022679"/>
    </source>
</evidence>
<feature type="transmembrane region" description="Helical" evidence="15">
    <location>
        <begin position="358"/>
        <end position="381"/>
    </location>
</feature>
<evidence type="ECO:0000256" key="10">
    <source>
        <dbReference type="ARBA" id="ARBA00022989"/>
    </source>
</evidence>
<evidence type="ECO:0000256" key="14">
    <source>
        <dbReference type="ARBA" id="ARBA00048679"/>
    </source>
</evidence>
<dbReference type="PROSITE" id="PS50011">
    <property type="entry name" value="PROTEIN_KINASE_DOM"/>
    <property type="match status" value="1"/>
</dbReference>
<dbReference type="InterPro" id="IPR008271">
    <property type="entry name" value="Ser/Thr_kinase_AS"/>
</dbReference>
<dbReference type="Pfam" id="PF12819">
    <property type="entry name" value="Malectin_like"/>
    <property type="match status" value="1"/>
</dbReference>
<comment type="subcellular location">
    <subcellularLocation>
        <location evidence="1">Membrane</location>
        <topology evidence="1">Single-pass type I membrane protein</topology>
    </subcellularLocation>
</comment>
<dbReference type="PROSITE" id="PS00108">
    <property type="entry name" value="PROTEIN_KINASE_ST"/>
    <property type="match status" value="1"/>
</dbReference>
<keyword evidence="12" id="KW-0325">Glycoprotein</keyword>
<dbReference type="AlphaFoldDB" id="A0ABD1NPT6"/>
<dbReference type="FunFam" id="3.30.200.20:FF:000039">
    <property type="entry name" value="receptor-like protein kinase FERONIA"/>
    <property type="match status" value="1"/>
</dbReference>
<gene>
    <name evidence="17" type="ORF">Fmac_003115</name>
</gene>
<dbReference type="GO" id="GO:0005524">
    <property type="term" value="F:ATP binding"/>
    <property type="evidence" value="ECO:0007669"/>
    <property type="project" value="UniProtKB-KW"/>
</dbReference>
<dbReference type="SMART" id="SM00220">
    <property type="entry name" value="S_TKc"/>
    <property type="match status" value="1"/>
</dbReference>
<evidence type="ECO:0000256" key="11">
    <source>
        <dbReference type="ARBA" id="ARBA00023136"/>
    </source>
</evidence>
<name>A0ABD1NPT6_9FABA</name>
<dbReference type="PANTHER" id="PTHR34590:SF5">
    <property type="entry name" value="OS04G0586500 PROTEIN"/>
    <property type="match status" value="1"/>
</dbReference>
<dbReference type="GO" id="GO:0004674">
    <property type="term" value="F:protein serine/threonine kinase activity"/>
    <property type="evidence" value="ECO:0007669"/>
    <property type="project" value="UniProtKB-KW"/>
</dbReference>
<dbReference type="Gene3D" id="2.60.120.430">
    <property type="entry name" value="Galactose-binding lectin"/>
    <property type="match status" value="2"/>
</dbReference>
<dbReference type="InterPro" id="IPR001245">
    <property type="entry name" value="Ser-Thr/Tyr_kinase_cat_dom"/>
</dbReference>
<dbReference type="Gene3D" id="3.30.200.20">
    <property type="entry name" value="Phosphorylase Kinase, domain 1"/>
    <property type="match status" value="1"/>
</dbReference>
<evidence type="ECO:0000256" key="7">
    <source>
        <dbReference type="ARBA" id="ARBA00022741"/>
    </source>
</evidence>
<evidence type="ECO:0000256" key="1">
    <source>
        <dbReference type="ARBA" id="ARBA00004479"/>
    </source>
</evidence>
<dbReference type="FunFam" id="1.10.510.10:FF:001023">
    <property type="entry name" value="Os07g0541700 protein"/>
    <property type="match status" value="1"/>
</dbReference>
<feature type="domain" description="Protein kinase" evidence="16">
    <location>
        <begin position="427"/>
        <end position="703"/>
    </location>
</feature>
<evidence type="ECO:0000256" key="8">
    <source>
        <dbReference type="ARBA" id="ARBA00022777"/>
    </source>
</evidence>
<reference evidence="17 18" key="1">
    <citation type="submission" date="2024-08" db="EMBL/GenBank/DDBJ databases">
        <title>Insights into the chromosomal genome structure of Flemingia macrophylla.</title>
        <authorList>
            <person name="Ding Y."/>
            <person name="Zhao Y."/>
            <person name="Bi W."/>
            <person name="Wu M."/>
            <person name="Zhao G."/>
            <person name="Gong Y."/>
            <person name="Li W."/>
            <person name="Zhang P."/>
        </authorList>
    </citation>
    <scope>NUCLEOTIDE SEQUENCE [LARGE SCALE GENOMIC DNA]</scope>
    <source>
        <strain evidence="17">DYQJB</strain>
        <tissue evidence="17">Leaf</tissue>
    </source>
</reference>
<comment type="caution">
    <text evidence="17">The sequence shown here is derived from an EMBL/GenBank/DDBJ whole genome shotgun (WGS) entry which is preliminary data.</text>
</comment>
<keyword evidence="8" id="KW-0418">Kinase</keyword>
<dbReference type="InterPro" id="IPR024788">
    <property type="entry name" value="Malectin-like_Carb-bd_dom"/>
</dbReference>
<proteinExistence type="predicted"/>